<evidence type="ECO:0000313" key="2">
    <source>
        <dbReference type="EMBL" id="WNY24412.1"/>
    </source>
</evidence>
<proteinExistence type="predicted"/>
<sequence length="106" mass="11296">MVTITDAAVAALNDVLEEQNKKDHYLRVFIAGIGCSGPSFGLALEDKVNETDKTTEVGATKVIYDVELEKTVENLVIDYIDNEMGTGFVIEDPTAEPCGGGCAGCH</sequence>
<dbReference type="GeneID" id="85196365"/>
<dbReference type="NCBIfam" id="TIGR00049">
    <property type="entry name" value="iron-sulfur cluster assembly accessory protein"/>
    <property type="match status" value="1"/>
</dbReference>
<dbReference type="InterPro" id="IPR016092">
    <property type="entry name" value="ATAP"/>
</dbReference>
<dbReference type="Pfam" id="PF01521">
    <property type="entry name" value="Fe-S_biosyn"/>
    <property type="match status" value="1"/>
</dbReference>
<dbReference type="EMBL" id="CP131059">
    <property type="protein sequence ID" value="WNY24412.1"/>
    <property type="molecule type" value="Genomic_DNA"/>
</dbReference>
<dbReference type="Gene3D" id="2.60.300.12">
    <property type="entry name" value="HesB-like domain"/>
    <property type="match status" value="1"/>
</dbReference>
<organism evidence="2 3">
    <name type="scientific">Methanimicrococcus hongohii</name>
    <dbReference type="NCBI Taxonomy" id="3028295"/>
    <lineage>
        <taxon>Archaea</taxon>
        <taxon>Methanobacteriati</taxon>
        <taxon>Methanobacteriota</taxon>
        <taxon>Stenosarchaea group</taxon>
        <taxon>Methanomicrobia</taxon>
        <taxon>Methanosarcinales</taxon>
        <taxon>Methanosarcinaceae</taxon>
        <taxon>Methanimicrococcus</taxon>
    </lineage>
</organism>
<dbReference type="GO" id="GO:0005506">
    <property type="term" value="F:iron ion binding"/>
    <property type="evidence" value="ECO:0007669"/>
    <property type="project" value="TreeGrafter"/>
</dbReference>
<accession>A0AA96ZV33</accession>
<gene>
    <name evidence="2" type="primary">erpA</name>
    <name evidence="2" type="ORF">MmiHf6_17480</name>
</gene>
<protein>
    <submittedName>
        <fullName evidence="2">Iron-sulfur cluster insertion protein ErpA</fullName>
    </submittedName>
</protein>
<evidence type="ECO:0000313" key="3">
    <source>
        <dbReference type="Proteomes" id="UP001302978"/>
    </source>
</evidence>
<dbReference type="KEGG" id="mehf:MmiHf6_17480"/>
<dbReference type="AlphaFoldDB" id="A0AA96ZV33"/>
<name>A0AA96ZV33_9EURY</name>
<feature type="domain" description="Core" evidence="1">
    <location>
        <begin position="2"/>
        <end position="95"/>
    </location>
</feature>
<dbReference type="PANTHER" id="PTHR43011">
    <property type="entry name" value="IRON-SULFUR CLUSTER ASSEMBLY 2 HOMOLOG, MITOCHONDRIAL"/>
    <property type="match status" value="1"/>
</dbReference>
<dbReference type="GO" id="GO:0051539">
    <property type="term" value="F:4 iron, 4 sulfur cluster binding"/>
    <property type="evidence" value="ECO:0007669"/>
    <property type="project" value="TreeGrafter"/>
</dbReference>
<dbReference type="InterPro" id="IPR035903">
    <property type="entry name" value="HesB-like_dom_sf"/>
</dbReference>
<dbReference type="Proteomes" id="UP001302978">
    <property type="component" value="Chromosome"/>
</dbReference>
<evidence type="ECO:0000259" key="1">
    <source>
        <dbReference type="Pfam" id="PF01521"/>
    </source>
</evidence>
<keyword evidence="3" id="KW-1185">Reference proteome</keyword>
<dbReference type="GO" id="GO:0016226">
    <property type="term" value="P:iron-sulfur cluster assembly"/>
    <property type="evidence" value="ECO:0007669"/>
    <property type="project" value="InterPro"/>
</dbReference>
<dbReference type="RefSeq" id="WP_316557594.1">
    <property type="nucleotide sequence ID" value="NZ_CP131059.1"/>
</dbReference>
<dbReference type="GO" id="GO:0051537">
    <property type="term" value="F:2 iron, 2 sulfur cluster binding"/>
    <property type="evidence" value="ECO:0007669"/>
    <property type="project" value="TreeGrafter"/>
</dbReference>
<dbReference type="InterPro" id="IPR000361">
    <property type="entry name" value="ATAP_core_dom"/>
</dbReference>
<dbReference type="SUPFAM" id="SSF89360">
    <property type="entry name" value="HesB-like domain"/>
    <property type="match status" value="1"/>
</dbReference>
<reference evidence="2 3" key="1">
    <citation type="submission" date="2023-07" db="EMBL/GenBank/DDBJ databases">
        <title>Closed genoem sequence of Methanomicrococcus sp. Hf6.</title>
        <authorList>
            <person name="Poehlein A."/>
            <person name="Protasov E."/>
            <person name="Platt K."/>
            <person name="Reeh H."/>
            <person name="Daniel R."/>
            <person name="Brune A."/>
        </authorList>
    </citation>
    <scope>NUCLEOTIDE SEQUENCE [LARGE SCALE GENOMIC DNA]</scope>
    <source>
        <strain evidence="2 3">Hf6</strain>
    </source>
</reference>
<dbReference type="PANTHER" id="PTHR43011:SF1">
    <property type="entry name" value="IRON-SULFUR CLUSTER ASSEMBLY 2 HOMOLOG, MITOCHONDRIAL"/>
    <property type="match status" value="1"/>
</dbReference>